<gene>
    <name evidence="2" type="ORF">ACFFRH_09060</name>
</gene>
<feature type="compositionally biased region" description="Pro residues" evidence="1">
    <location>
        <begin position="75"/>
        <end position="86"/>
    </location>
</feature>
<evidence type="ECO:0000313" key="3">
    <source>
        <dbReference type="Proteomes" id="UP001589610"/>
    </source>
</evidence>
<feature type="region of interest" description="Disordered" evidence="1">
    <location>
        <begin position="67"/>
        <end position="133"/>
    </location>
</feature>
<proteinExistence type="predicted"/>
<dbReference type="EMBL" id="JBHMBS010000003">
    <property type="protein sequence ID" value="MFB9675633.1"/>
    <property type="molecule type" value="Genomic_DNA"/>
</dbReference>
<reference evidence="2 3" key="1">
    <citation type="submission" date="2024-09" db="EMBL/GenBank/DDBJ databases">
        <authorList>
            <person name="Sun Q."/>
            <person name="Mori K."/>
        </authorList>
    </citation>
    <scope>NUCLEOTIDE SEQUENCE [LARGE SCALE GENOMIC DNA]</scope>
    <source>
        <strain evidence="2 3">JCM 3028</strain>
    </source>
</reference>
<protein>
    <recommendedName>
        <fullName evidence="4">Collagen-like protein</fullName>
    </recommendedName>
</protein>
<comment type="caution">
    <text evidence="2">The sequence shown here is derived from an EMBL/GenBank/DDBJ whole genome shotgun (WGS) entry which is preliminary data.</text>
</comment>
<keyword evidence="3" id="KW-1185">Reference proteome</keyword>
<dbReference type="Proteomes" id="UP001589610">
    <property type="component" value="Unassembled WGS sequence"/>
</dbReference>
<sequence>MFVLGVSWLILTPLCLWNLFRGGTLVRLTSVLSLVALETATIWATTVVQVPARTPIAASLSTLSTAARPELRPQSSPPVLQPPTPLPGTAQRGARDTRGAKAGRAERLTRGEPGERGASGARGTSCRGRMPAPERVRLARRQGAPRGVTLFWKARADECDTATVVLHHRKRTIKVWMREGEAGSRASGATTWPVSVAGGVASLEVPLTAPVRDTGAFRAIDGRTGRPIALIRPGRVPGEPSTLR</sequence>
<name>A0ABV5TD31_9ACTN</name>
<dbReference type="RefSeq" id="WP_386155551.1">
    <property type="nucleotide sequence ID" value="NZ_JBHMBS010000003.1"/>
</dbReference>
<organism evidence="2 3">
    <name type="scientific">Streptosporangium vulgare</name>
    <dbReference type="NCBI Taxonomy" id="46190"/>
    <lineage>
        <taxon>Bacteria</taxon>
        <taxon>Bacillati</taxon>
        <taxon>Actinomycetota</taxon>
        <taxon>Actinomycetes</taxon>
        <taxon>Streptosporangiales</taxon>
        <taxon>Streptosporangiaceae</taxon>
        <taxon>Streptosporangium</taxon>
    </lineage>
</organism>
<accession>A0ABV5TD31</accession>
<evidence type="ECO:0000256" key="1">
    <source>
        <dbReference type="SAM" id="MobiDB-lite"/>
    </source>
</evidence>
<feature type="compositionally biased region" description="Basic and acidic residues" evidence="1">
    <location>
        <begin position="93"/>
        <end position="115"/>
    </location>
</feature>
<evidence type="ECO:0008006" key="4">
    <source>
        <dbReference type="Google" id="ProtNLM"/>
    </source>
</evidence>
<evidence type="ECO:0000313" key="2">
    <source>
        <dbReference type="EMBL" id="MFB9675633.1"/>
    </source>
</evidence>